<feature type="domain" description="Beta-glucuronidase C-terminal" evidence="3">
    <location>
        <begin position="422"/>
        <end position="525"/>
    </location>
</feature>
<dbReference type="PANTHER" id="PTHR36183:SF2">
    <property type="entry name" value="BETA-GLUCURONIDASE C-TERMINAL DOMAIN-CONTAINING PROTEIN"/>
    <property type="match status" value="1"/>
</dbReference>
<dbReference type="HOGENOM" id="CLU_022148_1_0_1"/>
<keyword evidence="2" id="KW-0732">Signal</keyword>
<keyword evidence="5" id="KW-1185">Reference proteome</keyword>
<dbReference type="Gene3D" id="2.60.40.1180">
    <property type="entry name" value="Golgi alpha-mannosidase II"/>
    <property type="match status" value="1"/>
</dbReference>
<dbReference type="Proteomes" id="UP000053841">
    <property type="component" value="Unassembled WGS sequence"/>
</dbReference>
<dbReference type="GO" id="GO:0016787">
    <property type="term" value="F:hydrolase activity"/>
    <property type="evidence" value="ECO:0007669"/>
    <property type="project" value="UniProtKB-KW"/>
</dbReference>
<keyword evidence="4" id="KW-0378">Hydrolase</keyword>
<gene>
    <name evidence="4" type="ORF">COCCADRAFT_101565</name>
</gene>
<keyword evidence="1" id="KW-0812">Transmembrane</keyword>
<dbReference type="AlphaFoldDB" id="W6YJ49"/>
<dbReference type="InterPro" id="IPR013780">
    <property type="entry name" value="Glyco_hydro_b"/>
</dbReference>
<keyword evidence="1" id="KW-0472">Membrane</keyword>
<dbReference type="InterPro" id="IPR031728">
    <property type="entry name" value="GlcAase_C"/>
</dbReference>
<dbReference type="KEGG" id="bze:COCCADRAFT_101565"/>
<dbReference type="Pfam" id="PF16862">
    <property type="entry name" value="Glyco_hydro_79C"/>
    <property type="match status" value="1"/>
</dbReference>
<reference evidence="4 5" key="1">
    <citation type="journal article" date="2013" name="PLoS Genet.">
        <title>Comparative genome structure, secondary metabolite, and effector coding capacity across Cochliobolus pathogens.</title>
        <authorList>
            <person name="Condon B.J."/>
            <person name="Leng Y."/>
            <person name="Wu D."/>
            <person name="Bushley K.E."/>
            <person name="Ohm R.A."/>
            <person name="Otillar R."/>
            <person name="Martin J."/>
            <person name="Schackwitz W."/>
            <person name="Grimwood J."/>
            <person name="MohdZainudin N."/>
            <person name="Xue C."/>
            <person name="Wang R."/>
            <person name="Manning V.A."/>
            <person name="Dhillon B."/>
            <person name="Tu Z.J."/>
            <person name="Steffenson B.J."/>
            <person name="Salamov A."/>
            <person name="Sun H."/>
            <person name="Lowry S."/>
            <person name="LaButti K."/>
            <person name="Han J."/>
            <person name="Copeland A."/>
            <person name="Lindquist E."/>
            <person name="Barry K."/>
            <person name="Schmutz J."/>
            <person name="Baker S.E."/>
            <person name="Ciuffetti L.M."/>
            <person name="Grigoriev I.V."/>
            <person name="Zhong S."/>
            <person name="Turgeon B.G."/>
        </authorList>
    </citation>
    <scope>NUCLEOTIDE SEQUENCE [LARGE SCALE GENOMIC DNA]</scope>
    <source>
        <strain evidence="4 5">26-R-13</strain>
    </source>
</reference>
<dbReference type="InterPro" id="IPR017853">
    <property type="entry name" value="GH"/>
</dbReference>
<protein>
    <submittedName>
        <fullName evidence="4">Glycoside hydrolase family 79 protein</fullName>
    </submittedName>
</protein>
<keyword evidence="1" id="KW-1133">Transmembrane helix</keyword>
<feature type="signal peptide" evidence="2">
    <location>
        <begin position="1"/>
        <end position="23"/>
    </location>
</feature>
<dbReference type="eggNOG" id="ENOG502S7XI">
    <property type="taxonomic scope" value="Eukaryota"/>
</dbReference>
<dbReference type="SUPFAM" id="SSF51445">
    <property type="entry name" value="(Trans)glycosidases"/>
    <property type="match status" value="1"/>
</dbReference>
<accession>W6YJ49</accession>
<dbReference type="GeneID" id="19142386"/>
<name>W6YJ49_COCC2</name>
<evidence type="ECO:0000259" key="3">
    <source>
        <dbReference type="Pfam" id="PF16862"/>
    </source>
</evidence>
<dbReference type="EMBL" id="KI964667">
    <property type="protein sequence ID" value="EUC31321.1"/>
    <property type="molecule type" value="Genomic_DNA"/>
</dbReference>
<dbReference type="PANTHER" id="PTHR36183">
    <property type="entry name" value="BETA-GLUCURONIDASE"/>
    <property type="match status" value="1"/>
</dbReference>
<organism evidence="4 5">
    <name type="scientific">Cochliobolus carbonum (strain 26-R-13)</name>
    <name type="common">Maize leaf spot fungus</name>
    <name type="synonym">Bipolaris zeicola</name>
    <dbReference type="NCBI Taxonomy" id="930089"/>
    <lineage>
        <taxon>Eukaryota</taxon>
        <taxon>Fungi</taxon>
        <taxon>Dikarya</taxon>
        <taxon>Ascomycota</taxon>
        <taxon>Pezizomycotina</taxon>
        <taxon>Dothideomycetes</taxon>
        <taxon>Pleosporomycetidae</taxon>
        <taxon>Pleosporales</taxon>
        <taxon>Pleosporineae</taxon>
        <taxon>Pleosporaceae</taxon>
        <taxon>Bipolaris</taxon>
    </lineage>
</organism>
<evidence type="ECO:0000313" key="5">
    <source>
        <dbReference type="Proteomes" id="UP000053841"/>
    </source>
</evidence>
<dbReference type="Gene3D" id="3.20.20.80">
    <property type="entry name" value="Glycosidases"/>
    <property type="match status" value="1"/>
</dbReference>
<proteinExistence type="predicted"/>
<dbReference type="OrthoDB" id="2831684at2759"/>
<dbReference type="InterPro" id="IPR052974">
    <property type="entry name" value="GH79_Enzymes"/>
</dbReference>
<evidence type="ECO:0000256" key="1">
    <source>
        <dbReference type="SAM" id="Phobius"/>
    </source>
</evidence>
<feature type="transmembrane region" description="Helical" evidence="1">
    <location>
        <begin position="555"/>
        <end position="575"/>
    </location>
</feature>
<feature type="chain" id="PRO_5004885767" evidence="2">
    <location>
        <begin position="24"/>
        <end position="576"/>
    </location>
</feature>
<evidence type="ECO:0000256" key="2">
    <source>
        <dbReference type="SAM" id="SignalP"/>
    </source>
</evidence>
<dbReference type="RefSeq" id="XP_007714387.1">
    <property type="nucleotide sequence ID" value="XM_007716197.1"/>
</dbReference>
<sequence length="576" mass="62379">MFSPRSTATTLAVALLSLPTTRAQSLSISPNTKAPKDASDYINPSFAGFGIEPSNLFSFTGGDQINQFSVKLLQNLADYSGAPPHIRLGGNTQDYMLFEADNQRFAWNANKNSQAQGTKAADSMIIGPNYFTALDRFPKDTPVTFGLNMAYMESDWETRITDMAKGAIDGMKNVKLYSFEVGNEPDLWLQNMFRAGAWSGSTYTTQWLDRCEVVYERVLKDANLPSSFFEAPATASTIGTTFEIAQLVDDGIMEGRNGDNFLATWNQHDYYYFIGVTLTPLTLDELMDLDTTNVQFKYWEKQVGIALKTGLPYVLREMSSVGPIGMPFVSDVFGAALWTMNFFLYAATIGISSVQMHMTDNSNASAWQPIPMYGRDTSFVRPQYYAHAAIAQIIGNGNGTTQIKAESTSDVGAGYDGRIRVYSAYANDKLQSVTMINAKQVNASSSTKNSFTFNLNLGSDNANKEVFISYLTAPGADSQTDVTWNGMKYDDVTGESSVVDSTVVVTTADGSGKITVPVRDSEAVVANIGNQLGVNAVIKPDGTQSKKSSAASRSVSSAGFAAITGMLAVLVGLAVV</sequence>
<evidence type="ECO:0000313" key="4">
    <source>
        <dbReference type="EMBL" id="EUC31321.1"/>
    </source>
</evidence>